<protein>
    <submittedName>
        <fullName evidence="2">Phosphoesterase</fullName>
    </submittedName>
</protein>
<dbReference type="OrthoDB" id="5380073at2"/>
<dbReference type="InterPro" id="IPR004843">
    <property type="entry name" value="Calcineurin-like_PHP"/>
</dbReference>
<feature type="domain" description="Calcineurin-like phosphoesterase" evidence="1">
    <location>
        <begin position="5"/>
        <end position="151"/>
    </location>
</feature>
<evidence type="ECO:0000313" key="3">
    <source>
        <dbReference type="Proteomes" id="UP000186705"/>
    </source>
</evidence>
<accession>A0A1U7NP26</accession>
<dbReference type="RefSeq" id="WP_076340926.1">
    <property type="nucleotide sequence ID" value="NZ_CAJTMI010000027.1"/>
</dbReference>
<reference evidence="2 3" key="1">
    <citation type="submission" date="2016-11" db="EMBL/GenBank/DDBJ databases">
        <title>Description of two novel members of the family Erysipelotrichaceae: Ileibacterium lipovorans gen. nov., sp. nov. and Dubosiella newyorkensis, gen. nov., sp. nov.</title>
        <authorList>
            <person name="Cox L.M."/>
            <person name="Sohn J."/>
            <person name="Tyrrell K.L."/>
            <person name="Citron D.M."/>
            <person name="Lawson P.A."/>
            <person name="Patel N.B."/>
            <person name="Iizumi T."/>
            <person name="Perez-Perez G.I."/>
            <person name="Goldstein E.J."/>
            <person name="Blaser M.J."/>
        </authorList>
    </citation>
    <scope>NUCLEOTIDE SEQUENCE [LARGE SCALE GENOMIC DNA]</scope>
    <source>
        <strain evidence="2 3">NYU-BL-A4</strain>
    </source>
</reference>
<dbReference type="EMBL" id="MPKA01000054">
    <property type="protein sequence ID" value="OLU47220.1"/>
    <property type="molecule type" value="Genomic_DNA"/>
</dbReference>
<dbReference type="Proteomes" id="UP000186705">
    <property type="component" value="Unassembled WGS sequence"/>
</dbReference>
<name>A0A1U7NP26_9FIRM</name>
<dbReference type="InterPro" id="IPR029052">
    <property type="entry name" value="Metallo-depent_PP-like"/>
</dbReference>
<dbReference type="PANTHER" id="PTHR31302">
    <property type="entry name" value="TRANSMEMBRANE PROTEIN WITH METALLOPHOSPHOESTERASE DOMAIN-RELATED"/>
    <property type="match status" value="1"/>
</dbReference>
<dbReference type="Gene3D" id="3.60.21.10">
    <property type="match status" value="1"/>
</dbReference>
<dbReference type="SUPFAM" id="SSF56300">
    <property type="entry name" value="Metallo-dependent phosphatases"/>
    <property type="match status" value="1"/>
</dbReference>
<comment type="caution">
    <text evidence="2">The sequence shown here is derived from an EMBL/GenBank/DDBJ whole genome shotgun (WGS) entry which is preliminary data.</text>
</comment>
<keyword evidence="3" id="KW-1185">Reference proteome</keyword>
<sequence length="206" mass="24505">MRYYISDTHFCHRSLLDKMDVRGFESVEEMNEYMIDQWNQKVGKRDEVVILGDFSWGNAEETMDILRRLHGRKFLIRGNHDHFLDDKAFDPSLFGWVKDYAELNDNRRKVVLSHYPIVFYNGQYRRDENGNPKTYMLHGHIHNTQDQVYLNAFKDYLSKQNHISIGGGLESVPCQIINCFCVDSDYVPMTLDEWIEIEKTRRQKEV</sequence>
<dbReference type="GO" id="GO:0016787">
    <property type="term" value="F:hydrolase activity"/>
    <property type="evidence" value="ECO:0007669"/>
    <property type="project" value="InterPro"/>
</dbReference>
<evidence type="ECO:0000259" key="1">
    <source>
        <dbReference type="Pfam" id="PF00149"/>
    </source>
</evidence>
<proteinExistence type="predicted"/>
<gene>
    <name evidence="2" type="ORF">BO225_03645</name>
</gene>
<dbReference type="GeneID" id="78275041"/>
<evidence type="ECO:0000313" key="2">
    <source>
        <dbReference type="EMBL" id="OLU47220.1"/>
    </source>
</evidence>
<dbReference type="STRING" id="1862672.BO225_03645"/>
<dbReference type="Pfam" id="PF00149">
    <property type="entry name" value="Metallophos"/>
    <property type="match status" value="1"/>
</dbReference>
<dbReference type="InterPro" id="IPR051158">
    <property type="entry name" value="Metallophosphoesterase_sf"/>
</dbReference>
<organism evidence="2 3">
    <name type="scientific">Dubosiella newyorkensis</name>
    <dbReference type="NCBI Taxonomy" id="1862672"/>
    <lineage>
        <taxon>Bacteria</taxon>
        <taxon>Bacillati</taxon>
        <taxon>Bacillota</taxon>
        <taxon>Erysipelotrichia</taxon>
        <taxon>Erysipelotrichales</taxon>
        <taxon>Erysipelotrichaceae</taxon>
        <taxon>Dubosiella</taxon>
    </lineage>
</organism>
<dbReference type="AlphaFoldDB" id="A0A1U7NP26"/>